<protein>
    <recommendedName>
        <fullName evidence="3">Cyanobacterial TRADD-N associated 2 transmembrane domain-containing protein</fullName>
    </recommendedName>
</protein>
<keyword evidence="2" id="KW-0812">Transmembrane</keyword>
<feature type="domain" description="Cyanobacterial TRADD-N associated 2 transmembrane" evidence="3">
    <location>
        <begin position="153"/>
        <end position="215"/>
    </location>
</feature>
<dbReference type="InterPro" id="IPR048567">
    <property type="entry name" value="CyanoTRADDas_TM"/>
</dbReference>
<dbReference type="Pfam" id="PF20712">
    <property type="entry name" value="CyanoTRADDas_TM"/>
    <property type="match status" value="1"/>
</dbReference>
<name>A0A1G7MS45_9PSEU</name>
<gene>
    <name evidence="4" type="ORF">SAMN05216553_102474</name>
</gene>
<reference evidence="5" key="1">
    <citation type="submission" date="2016-10" db="EMBL/GenBank/DDBJ databases">
        <authorList>
            <person name="Varghese N."/>
            <person name="Submissions S."/>
        </authorList>
    </citation>
    <scope>NUCLEOTIDE SEQUENCE [LARGE SCALE GENOMIC DNA]</scope>
    <source>
        <strain evidence="5">CGMCC 4.3506</strain>
    </source>
</reference>
<dbReference type="Proteomes" id="UP000199623">
    <property type="component" value="Unassembled WGS sequence"/>
</dbReference>
<keyword evidence="2" id="KW-0472">Membrane</keyword>
<feature type="transmembrane region" description="Helical" evidence="2">
    <location>
        <begin position="39"/>
        <end position="62"/>
    </location>
</feature>
<organism evidence="4 5">
    <name type="scientific">Lentzea fradiae</name>
    <dbReference type="NCBI Taxonomy" id="200378"/>
    <lineage>
        <taxon>Bacteria</taxon>
        <taxon>Bacillati</taxon>
        <taxon>Actinomycetota</taxon>
        <taxon>Actinomycetes</taxon>
        <taxon>Pseudonocardiales</taxon>
        <taxon>Pseudonocardiaceae</taxon>
        <taxon>Lentzea</taxon>
    </lineage>
</organism>
<accession>A0A1G7MS45</accession>
<feature type="region of interest" description="Disordered" evidence="1">
    <location>
        <begin position="92"/>
        <end position="118"/>
    </location>
</feature>
<proteinExistence type="predicted"/>
<evidence type="ECO:0000256" key="2">
    <source>
        <dbReference type="SAM" id="Phobius"/>
    </source>
</evidence>
<feature type="transmembrane region" description="Helical" evidence="2">
    <location>
        <begin position="186"/>
        <end position="205"/>
    </location>
</feature>
<dbReference type="AlphaFoldDB" id="A0A1G7MS45"/>
<feature type="transmembrane region" description="Helical" evidence="2">
    <location>
        <begin position="158"/>
        <end position="180"/>
    </location>
</feature>
<evidence type="ECO:0000259" key="3">
    <source>
        <dbReference type="Pfam" id="PF20712"/>
    </source>
</evidence>
<evidence type="ECO:0000256" key="1">
    <source>
        <dbReference type="SAM" id="MobiDB-lite"/>
    </source>
</evidence>
<dbReference type="EMBL" id="FNCC01000002">
    <property type="protein sequence ID" value="SDF64491.1"/>
    <property type="molecule type" value="Genomic_DNA"/>
</dbReference>
<feature type="compositionally biased region" description="Polar residues" evidence="1">
    <location>
        <begin position="99"/>
        <end position="108"/>
    </location>
</feature>
<sequence>MWWCGHQPLAQVGTVVSCLVDAPAESTQGGSMIGPLSEILAVLSWTTLLPTILSGMLAALLARFIRDRRQNIGEELRQSADKQLAEAVKALDEAKQRSESSGAAANSSRVDENDDSIRFDPDQLTKLLVAKAAESNSRDTNLYTRYADEAVFRSKVSYWIALSIGILGVLVILSGVALSLFAKLDVAIVAGVVGALETSIGALLYRRSDSADKRAGEWFEKASSNLDNSDSLQRALGIAETISDSTMKDRIRALAGLGQLFPGEEVAVLLSALGNSEKG</sequence>
<evidence type="ECO:0000313" key="5">
    <source>
        <dbReference type="Proteomes" id="UP000199623"/>
    </source>
</evidence>
<evidence type="ECO:0000313" key="4">
    <source>
        <dbReference type="EMBL" id="SDF64491.1"/>
    </source>
</evidence>
<feature type="compositionally biased region" description="Basic and acidic residues" evidence="1">
    <location>
        <begin position="109"/>
        <end position="118"/>
    </location>
</feature>
<keyword evidence="2" id="KW-1133">Transmembrane helix</keyword>
<keyword evidence="5" id="KW-1185">Reference proteome</keyword>